<dbReference type="Proteomes" id="UP000736335">
    <property type="component" value="Unassembled WGS sequence"/>
</dbReference>
<organism evidence="8 9">
    <name type="scientific">Thelephora terrestris</name>
    <dbReference type="NCBI Taxonomy" id="56493"/>
    <lineage>
        <taxon>Eukaryota</taxon>
        <taxon>Fungi</taxon>
        <taxon>Dikarya</taxon>
        <taxon>Basidiomycota</taxon>
        <taxon>Agaricomycotina</taxon>
        <taxon>Agaricomycetes</taxon>
        <taxon>Thelephorales</taxon>
        <taxon>Thelephoraceae</taxon>
        <taxon>Thelephora</taxon>
    </lineage>
</organism>
<dbReference type="GO" id="GO:0007064">
    <property type="term" value="P:mitotic sister chromatid cohesion"/>
    <property type="evidence" value="ECO:0007669"/>
    <property type="project" value="InterPro"/>
</dbReference>
<dbReference type="PANTHER" id="PTHR28605">
    <property type="entry name" value="CTF8, CHROMOSOME TRANSMISSION FIDELITY FACTOR 8 HOMOLOG (S. CEREVISIAE)"/>
    <property type="match status" value="1"/>
</dbReference>
<dbReference type="GO" id="GO:0006260">
    <property type="term" value="P:DNA replication"/>
    <property type="evidence" value="ECO:0007669"/>
    <property type="project" value="UniProtKB-KW"/>
</dbReference>
<name>A0A9P6L274_9AGAM</name>
<feature type="region of interest" description="Disordered" evidence="7">
    <location>
        <begin position="88"/>
        <end position="107"/>
    </location>
</feature>
<dbReference type="AlphaFoldDB" id="A0A9P6L274"/>
<keyword evidence="4" id="KW-0539">Nucleus</keyword>
<evidence type="ECO:0000256" key="2">
    <source>
        <dbReference type="ARBA" id="ARBA00022705"/>
    </source>
</evidence>
<evidence type="ECO:0000256" key="3">
    <source>
        <dbReference type="ARBA" id="ARBA00023125"/>
    </source>
</evidence>
<reference evidence="8" key="2">
    <citation type="submission" date="2020-11" db="EMBL/GenBank/DDBJ databases">
        <authorList>
            <consortium name="DOE Joint Genome Institute"/>
            <person name="Kuo A."/>
            <person name="Miyauchi S."/>
            <person name="Kiss E."/>
            <person name="Drula E."/>
            <person name="Kohler A."/>
            <person name="Sanchez-Garcia M."/>
            <person name="Andreopoulos B."/>
            <person name="Barry K.W."/>
            <person name="Bonito G."/>
            <person name="Buee M."/>
            <person name="Carver A."/>
            <person name="Chen C."/>
            <person name="Cichocki N."/>
            <person name="Clum A."/>
            <person name="Culley D."/>
            <person name="Crous P.W."/>
            <person name="Fauchery L."/>
            <person name="Girlanda M."/>
            <person name="Hayes R."/>
            <person name="Keri Z."/>
            <person name="Labutti K."/>
            <person name="Lipzen A."/>
            <person name="Lombard V."/>
            <person name="Magnuson J."/>
            <person name="Maillard F."/>
            <person name="Morin E."/>
            <person name="Murat C."/>
            <person name="Nolan M."/>
            <person name="Ohm R."/>
            <person name="Pangilinan J."/>
            <person name="Pereira M."/>
            <person name="Perotto S."/>
            <person name="Peter M."/>
            <person name="Riley R."/>
            <person name="Sitrit Y."/>
            <person name="Stielow B."/>
            <person name="Szollosi G."/>
            <person name="Zifcakova L."/>
            <person name="Stursova M."/>
            <person name="Spatafora J.W."/>
            <person name="Tedersoo L."/>
            <person name="Vaario L.-M."/>
            <person name="Yamada A."/>
            <person name="Yan M."/>
            <person name="Wang P."/>
            <person name="Xu J."/>
            <person name="Bruns T."/>
            <person name="Baldrian P."/>
            <person name="Vilgalys R."/>
            <person name="Henrissat B."/>
            <person name="Grigoriev I.V."/>
            <person name="Hibbett D."/>
            <person name="Nagy L.G."/>
            <person name="Martin F.M."/>
        </authorList>
    </citation>
    <scope>NUCLEOTIDE SEQUENCE</scope>
    <source>
        <strain evidence="8">UH-Tt-Lm1</strain>
    </source>
</reference>
<dbReference type="EMBL" id="WIUZ02000021">
    <property type="protein sequence ID" value="KAF9778927.1"/>
    <property type="molecule type" value="Genomic_DNA"/>
</dbReference>
<evidence type="ECO:0000313" key="9">
    <source>
        <dbReference type="Proteomes" id="UP000736335"/>
    </source>
</evidence>
<gene>
    <name evidence="8" type="ORF">BJ322DRAFT_1090456</name>
</gene>
<evidence type="ECO:0000256" key="5">
    <source>
        <dbReference type="ARBA" id="ARBA00023306"/>
    </source>
</evidence>
<comment type="similarity">
    <text evidence="6">Belongs to the CTF8 family.</text>
</comment>
<comment type="subcellular location">
    <subcellularLocation>
        <location evidence="1">Nucleus</location>
    </subcellularLocation>
</comment>
<proteinExistence type="inferred from homology"/>
<dbReference type="OrthoDB" id="121932at2759"/>
<evidence type="ECO:0000256" key="6">
    <source>
        <dbReference type="ARBA" id="ARBA00038447"/>
    </source>
</evidence>
<keyword evidence="3" id="KW-0238">DNA-binding</keyword>
<accession>A0A9P6L274</accession>
<evidence type="ECO:0000256" key="1">
    <source>
        <dbReference type="ARBA" id="ARBA00004123"/>
    </source>
</evidence>
<reference evidence="8" key="1">
    <citation type="journal article" date="2020" name="Nat. Commun.">
        <title>Large-scale genome sequencing of mycorrhizal fungi provides insights into the early evolution of symbiotic traits.</title>
        <authorList>
            <person name="Miyauchi S."/>
            <person name="Kiss E."/>
            <person name="Kuo A."/>
            <person name="Drula E."/>
            <person name="Kohler A."/>
            <person name="Sanchez-Garcia M."/>
            <person name="Morin E."/>
            <person name="Andreopoulos B."/>
            <person name="Barry K.W."/>
            <person name="Bonito G."/>
            <person name="Buee M."/>
            <person name="Carver A."/>
            <person name="Chen C."/>
            <person name="Cichocki N."/>
            <person name="Clum A."/>
            <person name="Culley D."/>
            <person name="Crous P.W."/>
            <person name="Fauchery L."/>
            <person name="Girlanda M."/>
            <person name="Hayes R.D."/>
            <person name="Keri Z."/>
            <person name="LaButti K."/>
            <person name="Lipzen A."/>
            <person name="Lombard V."/>
            <person name="Magnuson J."/>
            <person name="Maillard F."/>
            <person name="Murat C."/>
            <person name="Nolan M."/>
            <person name="Ohm R.A."/>
            <person name="Pangilinan J."/>
            <person name="Pereira M.F."/>
            <person name="Perotto S."/>
            <person name="Peter M."/>
            <person name="Pfister S."/>
            <person name="Riley R."/>
            <person name="Sitrit Y."/>
            <person name="Stielow J.B."/>
            <person name="Szollosi G."/>
            <person name="Zifcakova L."/>
            <person name="Stursova M."/>
            <person name="Spatafora J.W."/>
            <person name="Tedersoo L."/>
            <person name="Vaario L.M."/>
            <person name="Yamada A."/>
            <person name="Yan M."/>
            <person name="Wang P."/>
            <person name="Xu J."/>
            <person name="Bruns T."/>
            <person name="Baldrian P."/>
            <person name="Vilgalys R."/>
            <person name="Dunand C."/>
            <person name="Henrissat B."/>
            <person name="Grigoriev I.V."/>
            <person name="Hibbett D."/>
            <person name="Nagy L.G."/>
            <person name="Martin F.M."/>
        </authorList>
    </citation>
    <scope>NUCLEOTIDE SEQUENCE</scope>
    <source>
        <strain evidence="8">UH-Tt-Lm1</strain>
    </source>
</reference>
<dbReference type="InterPro" id="IPR018607">
    <property type="entry name" value="Ctf8"/>
</dbReference>
<evidence type="ECO:0000256" key="7">
    <source>
        <dbReference type="SAM" id="MobiDB-lite"/>
    </source>
</evidence>
<keyword evidence="9" id="KW-1185">Reference proteome</keyword>
<evidence type="ECO:0000256" key="4">
    <source>
        <dbReference type="ARBA" id="ARBA00023242"/>
    </source>
</evidence>
<dbReference type="Pfam" id="PF09696">
    <property type="entry name" value="Ctf8"/>
    <property type="match status" value="1"/>
</dbReference>
<dbReference type="PANTHER" id="PTHR28605:SF1">
    <property type="entry name" value="CHROMOSOME TRANSMISSION FIDELITY FACTOR 8"/>
    <property type="match status" value="1"/>
</dbReference>
<keyword evidence="5" id="KW-0131">Cell cycle</keyword>
<comment type="caution">
    <text evidence="8">The sequence shown here is derived from an EMBL/GenBank/DDBJ whole genome shotgun (WGS) entry which is preliminary data.</text>
</comment>
<sequence>MIIPITLKSPSGEGSKLPSQLADLGNGDFVLIELQGSLEVHVEDPKDSLFVGTLEIDPKTNKPSLIIGPHYLEGKFVSLSTPLAIMEKKSSSSEQMSGMDVDDEESRKEAGVEWQISAIVKKKVVFNKRPMPLLIKPASKIGKK</sequence>
<evidence type="ECO:0000313" key="8">
    <source>
        <dbReference type="EMBL" id="KAF9778927.1"/>
    </source>
</evidence>
<dbReference type="GO" id="GO:0031390">
    <property type="term" value="C:Ctf18 RFC-like complex"/>
    <property type="evidence" value="ECO:0007669"/>
    <property type="project" value="InterPro"/>
</dbReference>
<keyword evidence="2" id="KW-0235">DNA replication</keyword>
<dbReference type="GO" id="GO:0003677">
    <property type="term" value="F:DNA binding"/>
    <property type="evidence" value="ECO:0007669"/>
    <property type="project" value="UniProtKB-KW"/>
</dbReference>
<protein>
    <submittedName>
        <fullName evidence="8">Ctf8-domain-containing protein</fullName>
    </submittedName>
</protein>